<dbReference type="RefSeq" id="WP_199466274.1">
    <property type="nucleotide sequence ID" value="NZ_JAEMNX010000001.1"/>
</dbReference>
<comment type="cofactor">
    <cofactor evidence="1">
        <name>Mg(2+)</name>
        <dbReference type="ChEBI" id="CHEBI:18420"/>
    </cofactor>
</comment>
<dbReference type="InterPro" id="IPR029787">
    <property type="entry name" value="Nucleotide_cyclase"/>
</dbReference>
<evidence type="ECO:0000256" key="3">
    <source>
        <dbReference type="ARBA" id="ARBA00034247"/>
    </source>
</evidence>
<dbReference type="SMART" id="SM00091">
    <property type="entry name" value="PAS"/>
    <property type="match status" value="1"/>
</dbReference>
<dbReference type="CDD" id="cd00130">
    <property type="entry name" value="PAS"/>
    <property type="match status" value="1"/>
</dbReference>
<reference evidence="6" key="1">
    <citation type="submission" date="2020-12" db="EMBL/GenBank/DDBJ databases">
        <title>Marinomonas arctica sp. nov., a psychrotolerant bacterium isolated from the Arctic.</title>
        <authorList>
            <person name="Zhang Y."/>
        </authorList>
    </citation>
    <scope>NUCLEOTIDE SEQUENCE</scope>
    <source>
        <strain evidence="6">C1424</strain>
    </source>
</reference>
<dbReference type="SMART" id="SM00065">
    <property type="entry name" value="GAF"/>
    <property type="match status" value="1"/>
</dbReference>
<dbReference type="PROSITE" id="PS50112">
    <property type="entry name" value="PAS"/>
    <property type="match status" value="1"/>
</dbReference>
<dbReference type="SUPFAM" id="SSF55781">
    <property type="entry name" value="GAF domain-like"/>
    <property type="match status" value="1"/>
</dbReference>
<protein>
    <recommendedName>
        <fullName evidence="2">diguanylate cyclase</fullName>
        <ecNumber evidence="2">2.7.7.65</ecNumber>
    </recommendedName>
</protein>
<feature type="domain" description="PAS" evidence="4">
    <location>
        <begin position="34"/>
        <end position="54"/>
    </location>
</feature>
<dbReference type="InterPro" id="IPR035965">
    <property type="entry name" value="PAS-like_dom_sf"/>
</dbReference>
<evidence type="ECO:0000313" key="6">
    <source>
        <dbReference type="EMBL" id="MBJ7536199.1"/>
    </source>
</evidence>
<evidence type="ECO:0000259" key="5">
    <source>
        <dbReference type="PROSITE" id="PS50887"/>
    </source>
</evidence>
<dbReference type="InterPro" id="IPR029016">
    <property type="entry name" value="GAF-like_dom_sf"/>
</dbReference>
<evidence type="ECO:0000259" key="4">
    <source>
        <dbReference type="PROSITE" id="PS50112"/>
    </source>
</evidence>
<dbReference type="PROSITE" id="PS50887">
    <property type="entry name" value="GGDEF"/>
    <property type="match status" value="1"/>
</dbReference>
<comment type="caution">
    <text evidence="6">The sequence shown here is derived from an EMBL/GenBank/DDBJ whole genome shotgun (WGS) entry which is preliminary data.</text>
</comment>
<dbReference type="Gene3D" id="3.30.70.270">
    <property type="match status" value="1"/>
</dbReference>
<gene>
    <name evidence="6" type="ORF">I8J31_00750</name>
</gene>
<dbReference type="EC" id="2.7.7.65" evidence="2"/>
<dbReference type="InterPro" id="IPR043128">
    <property type="entry name" value="Rev_trsase/Diguanyl_cyclase"/>
</dbReference>
<dbReference type="PANTHER" id="PTHR45138:SF9">
    <property type="entry name" value="DIGUANYLATE CYCLASE DGCM-RELATED"/>
    <property type="match status" value="1"/>
</dbReference>
<dbReference type="FunFam" id="3.30.70.270:FF:000001">
    <property type="entry name" value="Diguanylate cyclase domain protein"/>
    <property type="match status" value="1"/>
</dbReference>
<dbReference type="AlphaFoldDB" id="A0A934MUQ3"/>
<evidence type="ECO:0000256" key="2">
    <source>
        <dbReference type="ARBA" id="ARBA00012528"/>
    </source>
</evidence>
<dbReference type="NCBIfam" id="TIGR00229">
    <property type="entry name" value="sensory_box"/>
    <property type="match status" value="1"/>
</dbReference>
<accession>A0A934MUQ3</accession>
<dbReference type="Gene3D" id="3.30.450.20">
    <property type="entry name" value="PAS domain"/>
    <property type="match status" value="1"/>
</dbReference>
<proteinExistence type="predicted"/>
<dbReference type="SUPFAM" id="SSF55785">
    <property type="entry name" value="PYP-like sensor domain (PAS domain)"/>
    <property type="match status" value="1"/>
</dbReference>
<dbReference type="SMART" id="SM00267">
    <property type="entry name" value="GGDEF"/>
    <property type="match status" value="1"/>
</dbReference>
<organism evidence="6 7">
    <name type="scientific">Marinomonas transparens</name>
    <dbReference type="NCBI Taxonomy" id="2795388"/>
    <lineage>
        <taxon>Bacteria</taxon>
        <taxon>Pseudomonadati</taxon>
        <taxon>Pseudomonadota</taxon>
        <taxon>Gammaproteobacteria</taxon>
        <taxon>Oceanospirillales</taxon>
        <taxon>Oceanospirillaceae</taxon>
        <taxon>Marinomonas</taxon>
    </lineage>
</organism>
<evidence type="ECO:0000313" key="7">
    <source>
        <dbReference type="Proteomes" id="UP000628710"/>
    </source>
</evidence>
<dbReference type="CDD" id="cd01949">
    <property type="entry name" value="GGDEF"/>
    <property type="match status" value="1"/>
</dbReference>
<dbReference type="InterPro" id="IPR000014">
    <property type="entry name" value="PAS"/>
</dbReference>
<dbReference type="InterPro" id="IPR000160">
    <property type="entry name" value="GGDEF_dom"/>
</dbReference>
<sequence>MTQEANQHQECEIQLEDFLDSTPVAVAWSNISTGRIEYINKAFEQFFGYTLEEISDIEIWYQRVCPDPEYRQTVIEPWIIDFQKNAPSQKNLKTRILCKDGFSRQVSICFSTVGDIRLWHFTDITDYWVAEKRLRARSEMLEMVSKSSALKDILNVIVKQVQLESLSSVCSVSLFDSETQRLMLGAAPDLPNFYNQAIEGIEIGMNVGSCGTAAYLNERVIVEDIRTHPYWQDYAQLAKDAGVVACWSDPIRSAKGELLGAFAMYHATPKLPTEKDLELINFASSLASIAIENHNSHQELERRAYCDSLTGLANRRSFFELAEKALLQCLMSQKHCSMLMMDVDHFKSINDAYGHASGDLVLKQLAKMLEQALPDDAILGRIGGEEFAILLPDRDGDMATRVAECIRETLANSAVKSLDNQSLHFTVSLGVSFKVGVHCNIDELLRLADKALYQAKETGRNRVCVANCFQSSFS</sequence>
<dbReference type="Gene3D" id="3.30.450.40">
    <property type="match status" value="1"/>
</dbReference>
<dbReference type="SUPFAM" id="SSF55073">
    <property type="entry name" value="Nucleotide cyclase"/>
    <property type="match status" value="1"/>
</dbReference>
<evidence type="ECO:0000256" key="1">
    <source>
        <dbReference type="ARBA" id="ARBA00001946"/>
    </source>
</evidence>
<dbReference type="Proteomes" id="UP000628710">
    <property type="component" value="Unassembled WGS sequence"/>
</dbReference>
<dbReference type="InterPro" id="IPR050469">
    <property type="entry name" value="Diguanylate_Cyclase"/>
</dbReference>
<keyword evidence="7" id="KW-1185">Reference proteome</keyword>
<dbReference type="Pfam" id="PF13185">
    <property type="entry name" value="GAF_2"/>
    <property type="match status" value="1"/>
</dbReference>
<name>A0A934MUQ3_9GAMM</name>
<dbReference type="InterPro" id="IPR003018">
    <property type="entry name" value="GAF"/>
</dbReference>
<dbReference type="GO" id="GO:0052621">
    <property type="term" value="F:diguanylate cyclase activity"/>
    <property type="evidence" value="ECO:0007669"/>
    <property type="project" value="UniProtKB-EC"/>
</dbReference>
<feature type="domain" description="GGDEF" evidence="5">
    <location>
        <begin position="334"/>
        <end position="468"/>
    </location>
</feature>
<dbReference type="EMBL" id="JAEMNX010000001">
    <property type="protein sequence ID" value="MBJ7536199.1"/>
    <property type="molecule type" value="Genomic_DNA"/>
</dbReference>
<dbReference type="Pfam" id="PF13188">
    <property type="entry name" value="PAS_8"/>
    <property type="match status" value="1"/>
</dbReference>
<comment type="catalytic activity">
    <reaction evidence="3">
        <text>2 GTP = 3',3'-c-di-GMP + 2 diphosphate</text>
        <dbReference type="Rhea" id="RHEA:24898"/>
        <dbReference type="ChEBI" id="CHEBI:33019"/>
        <dbReference type="ChEBI" id="CHEBI:37565"/>
        <dbReference type="ChEBI" id="CHEBI:58805"/>
        <dbReference type="EC" id="2.7.7.65"/>
    </reaction>
</comment>
<dbReference type="NCBIfam" id="TIGR00254">
    <property type="entry name" value="GGDEF"/>
    <property type="match status" value="1"/>
</dbReference>
<dbReference type="Pfam" id="PF00990">
    <property type="entry name" value="GGDEF"/>
    <property type="match status" value="1"/>
</dbReference>
<dbReference type="PANTHER" id="PTHR45138">
    <property type="entry name" value="REGULATORY COMPONENTS OF SENSORY TRANSDUCTION SYSTEM"/>
    <property type="match status" value="1"/>
</dbReference>